<comment type="pathway">
    <text evidence="2 12">Amino-acid biosynthesis; L-lysine biosynthesis via DAP pathway; (S)-tetrahydrodipicolinate from L-aspartate: step 3/4.</text>
</comment>
<name>A0A8J8MIT5_9FIRM</name>
<comment type="subcellular location">
    <subcellularLocation>
        <location evidence="12">Cytoplasm</location>
    </subcellularLocation>
</comment>
<dbReference type="GO" id="GO:0009089">
    <property type="term" value="P:lysine biosynthetic process via diaminopimelate"/>
    <property type="evidence" value="ECO:0007669"/>
    <property type="project" value="UniProtKB-UniRule"/>
</dbReference>
<evidence type="ECO:0000256" key="4">
    <source>
        <dbReference type="ARBA" id="ARBA00012086"/>
    </source>
</evidence>
<evidence type="ECO:0000313" key="16">
    <source>
        <dbReference type="EMBL" id="QUI22028.1"/>
    </source>
</evidence>
<evidence type="ECO:0000256" key="2">
    <source>
        <dbReference type="ARBA" id="ARBA00005120"/>
    </source>
</evidence>
<dbReference type="HAMAP" id="MF_00418">
    <property type="entry name" value="DapA"/>
    <property type="match status" value="1"/>
</dbReference>
<keyword evidence="10 12" id="KW-0704">Schiff base</keyword>
<feature type="binding site" evidence="12 15">
    <location>
        <position position="205"/>
    </location>
    <ligand>
        <name>pyruvate</name>
        <dbReference type="ChEBI" id="CHEBI:15361"/>
    </ligand>
</feature>
<dbReference type="Gene3D" id="3.20.20.70">
    <property type="entry name" value="Aldolase class I"/>
    <property type="match status" value="1"/>
</dbReference>
<evidence type="ECO:0000256" key="7">
    <source>
        <dbReference type="ARBA" id="ARBA00022915"/>
    </source>
</evidence>
<reference evidence="16" key="1">
    <citation type="submission" date="2020-07" db="EMBL/GenBank/DDBJ databases">
        <title>Vallitalea pronyensis genome.</title>
        <authorList>
            <person name="Postec A."/>
        </authorList>
    </citation>
    <scope>NUCLEOTIDE SEQUENCE</scope>
    <source>
        <strain evidence="16">FatNI3</strain>
    </source>
</reference>
<dbReference type="SMART" id="SM01130">
    <property type="entry name" value="DHDPS"/>
    <property type="match status" value="1"/>
</dbReference>
<keyword evidence="7 12" id="KW-0220">Diaminopimelate biosynthesis</keyword>
<evidence type="ECO:0000256" key="15">
    <source>
        <dbReference type="PIRSR" id="PIRSR001365-2"/>
    </source>
</evidence>
<dbReference type="InterPro" id="IPR013785">
    <property type="entry name" value="Aldolase_TIM"/>
</dbReference>
<protein>
    <recommendedName>
        <fullName evidence="4 12">4-hydroxy-tetrahydrodipicolinate synthase</fullName>
        <shortName evidence="12">HTPA synthase</shortName>
        <ecNumber evidence="4 12">4.3.3.7</ecNumber>
    </recommendedName>
</protein>
<feature type="site" description="Part of a proton relay during catalysis" evidence="12">
    <location>
        <position position="109"/>
    </location>
</feature>
<evidence type="ECO:0000256" key="8">
    <source>
        <dbReference type="ARBA" id="ARBA00023154"/>
    </source>
</evidence>
<sequence>MAIFTGSGVAIVTPFTKDMQVDYAGLEKLIDFQLDGGTDCIVICGTTGEASTLNDEEHLECIKVAVDRTNKRVPVIAGTGSNDTAHGIELSKKAEQLGVDGLLQVTPYYNKTTQKGLIQHFTSIANSVNVPVVLYNVPSRTGLNINAATAAALSHVDNIVAIKEASGNITHITDLMHKCEGRLDLYSGNDDQIVPLLSLGGKGVISVIANMLPQETHDIVMKYMEGDTKGSLDLQMKLHNLMGALFCEVNPIPVKTAMGYMGLPAGPCRLPLTDMEPQNIQILKKAMQDYGINI</sequence>
<dbReference type="RefSeq" id="WP_212697503.1">
    <property type="nucleotide sequence ID" value="NZ_CP058649.1"/>
</dbReference>
<dbReference type="PANTHER" id="PTHR12128">
    <property type="entry name" value="DIHYDRODIPICOLINATE SYNTHASE"/>
    <property type="match status" value="1"/>
</dbReference>
<dbReference type="KEGG" id="vpy:HZI73_06800"/>
<evidence type="ECO:0000256" key="5">
    <source>
        <dbReference type="ARBA" id="ARBA00022490"/>
    </source>
</evidence>
<evidence type="ECO:0000313" key="17">
    <source>
        <dbReference type="Proteomes" id="UP000683246"/>
    </source>
</evidence>
<dbReference type="GO" id="GO:0008840">
    <property type="term" value="F:4-hydroxy-tetrahydrodipicolinate synthase activity"/>
    <property type="evidence" value="ECO:0007669"/>
    <property type="project" value="UniProtKB-UniRule"/>
</dbReference>
<evidence type="ECO:0000256" key="6">
    <source>
        <dbReference type="ARBA" id="ARBA00022605"/>
    </source>
</evidence>
<dbReference type="GO" id="GO:0019877">
    <property type="term" value="P:diaminopimelate biosynthetic process"/>
    <property type="evidence" value="ECO:0007669"/>
    <property type="project" value="UniProtKB-UniRule"/>
</dbReference>
<dbReference type="CDD" id="cd00950">
    <property type="entry name" value="DHDPS"/>
    <property type="match status" value="1"/>
</dbReference>
<dbReference type="Proteomes" id="UP000683246">
    <property type="component" value="Chromosome"/>
</dbReference>
<evidence type="ECO:0000256" key="14">
    <source>
        <dbReference type="PIRSR" id="PIRSR001365-1"/>
    </source>
</evidence>
<accession>A0A8J8MIT5</accession>
<dbReference type="NCBIfam" id="TIGR00674">
    <property type="entry name" value="dapA"/>
    <property type="match status" value="1"/>
</dbReference>
<dbReference type="InterPro" id="IPR020625">
    <property type="entry name" value="Schiff_base-form_aldolases_AS"/>
</dbReference>
<dbReference type="GO" id="GO:0005829">
    <property type="term" value="C:cytosol"/>
    <property type="evidence" value="ECO:0007669"/>
    <property type="project" value="TreeGrafter"/>
</dbReference>
<comment type="function">
    <text evidence="1 12">Catalyzes the condensation of (S)-aspartate-beta-semialdehyde [(S)-ASA] and pyruvate to 4-hydroxy-tetrahydrodipicolinate (HTPA).</text>
</comment>
<dbReference type="PRINTS" id="PR00146">
    <property type="entry name" value="DHPICSNTHASE"/>
</dbReference>
<evidence type="ECO:0000256" key="12">
    <source>
        <dbReference type="HAMAP-Rule" id="MF_00418"/>
    </source>
</evidence>
<dbReference type="PANTHER" id="PTHR12128:SF66">
    <property type="entry name" value="4-HYDROXY-2-OXOGLUTARATE ALDOLASE, MITOCHONDRIAL"/>
    <property type="match status" value="1"/>
</dbReference>
<feature type="active site" description="Proton donor/acceptor" evidence="12 14">
    <location>
        <position position="135"/>
    </location>
</feature>
<feature type="active site" description="Schiff-base intermediate with substrate" evidence="12 14">
    <location>
        <position position="163"/>
    </location>
</feature>
<keyword evidence="17" id="KW-1185">Reference proteome</keyword>
<keyword evidence="5 12" id="KW-0963">Cytoplasm</keyword>
<organism evidence="16 17">
    <name type="scientific">Vallitalea pronyensis</name>
    <dbReference type="NCBI Taxonomy" id="1348613"/>
    <lineage>
        <taxon>Bacteria</taxon>
        <taxon>Bacillati</taxon>
        <taxon>Bacillota</taxon>
        <taxon>Clostridia</taxon>
        <taxon>Lachnospirales</taxon>
        <taxon>Vallitaleaceae</taxon>
        <taxon>Vallitalea</taxon>
    </lineage>
</organism>
<feature type="site" description="Part of a proton relay during catalysis" evidence="12">
    <location>
        <position position="46"/>
    </location>
</feature>
<proteinExistence type="inferred from homology"/>
<evidence type="ECO:0000256" key="10">
    <source>
        <dbReference type="ARBA" id="ARBA00023270"/>
    </source>
</evidence>
<keyword evidence="6 12" id="KW-0028">Amino-acid biosynthesis</keyword>
<evidence type="ECO:0000256" key="11">
    <source>
        <dbReference type="ARBA" id="ARBA00047836"/>
    </source>
</evidence>
<dbReference type="UniPathway" id="UPA00034">
    <property type="reaction ID" value="UER00017"/>
</dbReference>
<dbReference type="SUPFAM" id="SSF51569">
    <property type="entry name" value="Aldolase"/>
    <property type="match status" value="1"/>
</dbReference>
<comment type="subunit">
    <text evidence="12">Homotetramer; dimer of dimers.</text>
</comment>
<feature type="binding site" evidence="12 15">
    <location>
        <position position="47"/>
    </location>
    <ligand>
        <name>pyruvate</name>
        <dbReference type="ChEBI" id="CHEBI:15361"/>
    </ligand>
</feature>
<dbReference type="InterPro" id="IPR005263">
    <property type="entry name" value="DapA"/>
</dbReference>
<dbReference type="PROSITE" id="PS00666">
    <property type="entry name" value="DHDPS_2"/>
    <property type="match status" value="1"/>
</dbReference>
<dbReference type="EMBL" id="CP058649">
    <property type="protein sequence ID" value="QUI22028.1"/>
    <property type="molecule type" value="Genomic_DNA"/>
</dbReference>
<comment type="caution">
    <text evidence="12">Was originally thought to be a dihydrodipicolinate synthase (DHDPS), catalyzing the condensation of (S)-aspartate-beta-semialdehyde [(S)-ASA] and pyruvate to dihydrodipicolinate (DHDP). However, it was shown in E.coli that the product of the enzymatic reaction is not dihydrodipicolinate but in fact (4S)-4-hydroxy-2,3,4,5-tetrahydro-(2S)-dipicolinic acid (HTPA), and that the consecutive dehydration reaction leading to DHDP is not spontaneous but catalyzed by DapB.</text>
</comment>
<comment type="similarity">
    <text evidence="3 12 13">Belongs to the DapA family.</text>
</comment>
<dbReference type="PIRSF" id="PIRSF001365">
    <property type="entry name" value="DHDPS"/>
    <property type="match status" value="1"/>
</dbReference>
<keyword evidence="9 12" id="KW-0456">Lyase</keyword>
<evidence type="ECO:0000256" key="1">
    <source>
        <dbReference type="ARBA" id="ARBA00003294"/>
    </source>
</evidence>
<evidence type="ECO:0000256" key="9">
    <source>
        <dbReference type="ARBA" id="ARBA00023239"/>
    </source>
</evidence>
<gene>
    <name evidence="12" type="primary">dapA</name>
    <name evidence="16" type="ORF">HZI73_06800</name>
</gene>
<dbReference type="Pfam" id="PF00701">
    <property type="entry name" value="DHDPS"/>
    <property type="match status" value="1"/>
</dbReference>
<evidence type="ECO:0000256" key="3">
    <source>
        <dbReference type="ARBA" id="ARBA00007592"/>
    </source>
</evidence>
<dbReference type="AlphaFoldDB" id="A0A8J8MIT5"/>
<comment type="catalytic activity">
    <reaction evidence="11 12">
        <text>L-aspartate 4-semialdehyde + pyruvate = (2S,4S)-4-hydroxy-2,3,4,5-tetrahydrodipicolinate + H2O + H(+)</text>
        <dbReference type="Rhea" id="RHEA:34171"/>
        <dbReference type="ChEBI" id="CHEBI:15361"/>
        <dbReference type="ChEBI" id="CHEBI:15377"/>
        <dbReference type="ChEBI" id="CHEBI:15378"/>
        <dbReference type="ChEBI" id="CHEBI:67139"/>
        <dbReference type="ChEBI" id="CHEBI:537519"/>
        <dbReference type="EC" id="4.3.3.7"/>
    </reaction>
</comment>
<evidence type="ECO:0000256" key="13">
    <source>
        <dbReference type="PIRNR" id="PIRNR001365"/>
    </source>
</evidence>
<dbReference type="InterPro" id="IPR002220">
    <property type="entry name" value="DapA-like"/>
</dbReference>
<dbReference type="EC" id="4.3.3.7" evidence="4 12"/>
<keyword evidence="8 12" id="KW-0457">Lysine biosynthesis</keyword>